<dbReference type="InterPro" id="IPR015655">
    <property type="entry name" value="PP2C"/>
</dbReference>
<dbReference type="EnsemblProtists" id="PYU1_T012737">
    <property type="protein sequence ID" value="PYU1_T012737"/>
    <property type="gene ID" value="PYU1_G012711"/>
</dbReference>
<dbReference type="HOGENOM" id="CLU_571755_0_0_1"/>
<dbReference type="EMBL" id="GL376588">
    <property type="status" value="NOT_ANNOTATED_CDS"/>
    <property type="molecule type" value="Genomic_DNA"/>
</dbReference>
<dbReference type="eggNOG" id="KOG0698">
    <property type="taxonomic scope" value="Eukaryota"/>
</dbReference>
<evidence type="ECO:0000313" key="4">
    <source>
        <dbReference type="Proteomes" id="UP000019132"/>
    </source>
</evidence>
<evidence type="ECO:0000259" key="2">
    <source>
        <dbReference type="PROSITE" id="PS51746"/>
    </source>
</evidence>
<protein>
    <recommendedName>
        <fullName evidence="2">PPM-type phosphatase domain-containing protein</fullName>
    </recommendedName>
</protein>
<dbReference type="InterPro" id="IPR001932">
    <property type="entry name" value="PPM-type_phosphatase-like_dom"/>
</dbReference>
<dbReference type="Gene3D" id="3.60.40.10">
    <property type="entry name" value="PPM-type phosphatase domain"/>
    <property type="match status" value="1"/>
</dbReference>
<dbReference type="PROSITE" id="PS51746">
    <property type="entry name" value="PPM_2"/>
    <property type="match status" value="1"/>
</dbReference>
<dbReference type="STRING" id="431595.K3X688"/>
<evidence type="ECO:0000313" key="3">
    <source>
        <dbReference type="EnsemblProtists" id="PYU1_T012737"/>
    </source>
</evidence>
<dbReference type="VEuPathDB" id="FungiDB:PYU1_G012711"/>
<feature type="region of interest" description="Disordered" evidence="1">
    <location>
        <begin position="1"/>
        <end position="28"/>
    </location>
</feature>
<evidence type="ECO:0000256" key="1">
    <source>
        <dbReference type="SAM" id="MobiDB-lite"/>
    </source>
</evidence>
<feature type="compositionally biased region" description="Polar residues" evidence="1">
    <location>
        <begin position="194"/>
        <end position="206"/>
    </location>
</feature>
<feature type="region of interest" description="Disordered" evidence="1">
    <location>
        <begin position="185"/>
        <end position="214"/>
    </location>
</feature>
<feature type="region of interest" description="Disordered" evidence="1">
    <location>
        <begin position="66"/>
        <end position="158"/>
    </location>
</feature>
<dbReference type="InParanoid" id="K3X688"/>
<feature type="compositionally biased region" description="Polar residues" evidence="1">
    <location>
        <begin position="66"/>
        <end position="75"/>
    </location>
</feature>
<dbReference type="CDD" id="cd00143">
    <property type="entry name" value="PP2Cc"/>
    <property type="match status" value="1"/>
</dbReference>
<dbReference type="GO" id="GO:0004722">
    <property type="term" value="F:protein serine/threonine phosphatase activity"/>
    <property type="evidence" value="ECO:0007669"/>
    <property type="project" value="InterPro"/>
</dbReference>
<dbReference type="AlphaFoldDB" id="K3X688"/>
<feature type="compositionally biased region" description="Low complexity" evidence="1">
    <location>
        <begin position="80"/>
        <end position="107"/>
    </location>
</feature>
<dbReference type="SMART" id="SM00331">
    <property type="entry name" value="PP2C_SIG"/>
    <property type="match status" value="1"/>
</dbReference>
<accession>K3X688</accession>
<proteinExistence type="predicted"/>
<dbReference type="OMA" id="CRAIMHE"/>
<dbReference type="InterPro" id="IPR036457">
    <property type="entry name" value="PPM-type-like_dom_sf"/>
</dbReference>
<reference evidence="3" key="3">
    <citation type="submission" date="2015-02" db="UniProtKB">
        <authorList>
            <consortium name="EnsemblProtists"/>
        </authorList>
    </citation>
    <scope>IDENTIFICATION</scope>
    <source>
        <strain evidence="3">DAOM BR144</strain>
    </source>
</reference>
<dbReference type="SUPFAM" id="SSF81606">
    <property type="entry name" value="PP2C-like"/>
    <property type="match status" value="1"/>
</dbReference>
<feature type="compositionally biased region" description="Low complexity" evidence="1">
    <location>
        <begin position="141"/>
        <end position="153"/>
    </location>
</feature>
<dbReference type="PANTHER" id="PTHR47992">
    <property type="entry name" value="PROTEIN PHOSPHATASE"/>
    <property type="match status" value="1"/>
</dbReference>
<reference evidence="4" key="2">
    <citation type="submission" date="2010-04" db="EMBL/GenBank/DDBJ databases">
        <authorList>
            <person name="Buell R."/>
            <person name="Hamilton J."/>
            <person name="Hostetler J."/>
        </authorList>
    </citation>
    <scope>NUCLEOTIDE SEQUENCE [LARGE SCALE GENOMIC DNA]</scope>
    <source>
        <strain evidence="4">DAOM:BR144</strain>
    </source>
</reference>
<dbReference type="Pfam" id="PF00481">
    <property type="entry name" value="PP2C"/>
    <property type="match status" value="1"/>
</dbReference>
<sequence length="482" mass="52667">MSDSPKKGFFRQLTKRFHRKKERDRRSSNYAVFDAFAASNTNGQPRQQSPRRYSLTGVIDAPLVTATSHVQTESKPQPQPTATYAAASTPAIAPVDATSPTSAASSSLQQEPTKPFRRYASAPISAESPDPSMASLKKDGSVGSSISRATSSSSDKKLEMMEEEFDEAFDEVSIDDLGVGIDDEENEENQESNGVRQLNQSESSPTSKKKKNPISVQIGLATAEGLMGHDNEDRLVVEHNEHFRLFAVLDGHGGSMAAEFVKEKLFSAIERCYDHGFKSQELSDTIDALDDEFQGEAQRIQDMSGACLTCVLLYVDETTGTPQTLTLNVGDCRAIMHEARGKGKKDNKGFGPNGKLYALSEDHCEENKKEKERVLKSGAFIEYGRIGGVLEPFRSIGDIDMKEKEMEGWVIATPEIKKSRLLVGRSTLILATDGVWGSLENQKVMTIARKFSNDPQAAADAILEASRDAGSLDDIGIIVVKV</sequence>
<feature type="compositionally biased region" description="Basic residues" evidence="1">
    <location>
        <begin position="13"/>
        <end position="23"/>
    </location>
</feature>
<keyword evidence="4" id="KW-1185">Reference proteome</keyword>
<organism evidence="3 4">
    <name type="scientific">Globisporangium ultimum (strain ATCC 200006 / CBS 805.95 / DAOM BR144)</name>
    <name type="common">Pythium ultimum</name>
    <dbReference type="NCBI Taxonomy" id="431595"/>
    <lineage>
        <taxon>Eukaryota</taxon>
        <taxon>Sar</taxon>
        <taxon>Stramenopiles</taxon>
        <taxon>Oomycota</taxon>
        <taxon>Peronosporomycetes</taxon>
        <taxon>Pythiales</taxon>
        <taxon>Pythiaceae</taxon>
        <taxon>Globisporangium</taxon>
    </lineage>
</organism>
<dbReference type="SMART" id="SM00332">
    <property type="entry name" value="PP2Cc"/>
    <property type="match status" value="1"/>
</dbReference>
<reference evidence="4" key="1">
    <citation type="journal article" date="2010" name="Genome Biol.">
        <title>Genome sequence of the necrotrophic plant pathogen Pythium ultimum reveals original pathogenicity mechanisms and effector repertoire.</title>
        <authorList>
            <person name="Levesque C.A."/>
            <person name="Brouwer H."/>
            <person name="Cano L."/>
            <person name="Hamilton J.P."/>
            <person name="Holt C."/>
            <person name="Huitema E."/>
            <person name="Raffaele S."/>
            <person name="Robideau G.P."/>
            <person name="Thines M."/>
            <person name="Win J."/>
            <person name="Zerillo M.M."/>
            <person name="Beakes G.W."/>
            <person name="Boore J.L."/>
            <person name="Busam D."/>
            <person name="Dumas B."/>
            <person name="Ferriera S."/>
            <person name="Fuerstenberg S.I."/>
            <person name="Gachon C.M."/>
            <person name="Gaulin E."/>
            <person name="Govers F."/>
            <person name="Grenville-Briggs L."/>
            <person name="Horner N."/>
            <person name="Hostetler J."/>
            <person name="Jiang R.H."/>
            <person name="Johnson J."/>
            <person name="Krajaejun T."/>
            <person name="Lin H."/>
            <person name="Meijer H.J."/>
            <person name="Moore B."/>
            <person name="Morris P."/>
            <person name="Phuntmart V."/>
            <person name="Puiu D."/>
            <person name="Shetty J."/>
            <person name="Stajich J.E."/>
            <person name="Tripathy S."/>
            <person name="Wawra S."/>
            <person name="van West P."/>
            <person name="Whitty B.R."/>
            <person name="Coutinho P.M."/>
            <person name="Henrissat B."/>
            <person name="Martin F."/>
            <person name="Thomas P.D."/>
            <person name="Tyler B.M."/>
            <person name="De Vries R.P."/>
            <person name="Kamoun S."/>
            <person name="Yandell M."/>
            <person name="Tisserat N."/>
            <person name="Buell C.R."/>
        </authorList>
    </citation>
    <scope>NUCLEOTIDE SEQUENCE</scope>
    <source>
        <strain evidence="4">DAOM:BR144</strain>
    </source>
</reference>
<dbReference type="Proteomes" id="UP000019132">
    <property type="component" value="Unassembled WGS sequence"/>
</dbReference>
<name>K3X688_GLOUD</name>
<feature type="domain" description="PPM-type phosphatase" evidence="2">
    <location>
        <begin position="217"/>
        <end position="482"/>
    </location>
</feature>